<keyword evidence="7 9" id="KW-0472">Membrane</keyword>
<evidence type="ECO:0000256" key="5">
    <source>
        <dbReference type="ARBA" id="ARBA00022692"/>
    </source>
</evidence>
<protein>
    <submittedName>
        <fullName evidence="11">Sugar transferase</fullName>
    </submittedName>
</protein>
<organism evidence="11 12">
    <name type="scientific">Roseobacter sinensis</name>
    <dbReference type="NCBI Taxonomy" id="2931391"/>
    <lineage>
        <taxon>Bacteria</taxon>
        <taxon>Pseudomonadati</taxon>
        <taxon>Pseudomonadota</taxon>
        <taxon>Alphaproteobacteria</taxon>
        <taxon>Rhodobacterales</taxon>
        <taxon>Roseobacteraceae</taxon>
        <taxon>Roseobacter</taxon>
    </lineage>
</organism>
<keyword evidence="3" id="KW-1003">Cell membrane</keyword>
<evidence type="ECO:0000256" key="8">
    <source>
        <dbReference type="ARBA" id="ARBA00023169"/>
    </source>
</evidence>
<evidence type="ECO:0000256" key="4">
    <source>
        <dbReference type="ARBA" id="ARBA00022679"/>
    </source>
</evidence>
<evidence type="ECO:0000256" key="2">
    <source>
        <dbReference type="ARBA" id="ARBA00006464"/>
    </source>
</evidence>
<gene>
    <name evidence="11" type="ORF">MUB52_20410</name>
</gene>
<sequence length="232" mass="26559">MPFDTHDARLKIEMGPSATTYAPSSTPADPLFCYKNTVKRLFDVTLVLMSAIIVAPVILVMAFLVALDGHAPFYTQLRVGRNGKTFRIVKMRTMVHNADEVFEEHLRKNPELRAEWDATQKLKNDIRITRIGRFLRKTSLDELPQLINVLTGSMSLVGPRPMMVSQQELYPGQSYYRMRPGVTGFWQISDRNDCKFSDRAKYDANYERAMSLKTDVAVLWRTVFVVLRGTGY</sequence>
<reference evidence="11 12" key="1">
    <citation type="submission" date="2022-04" db="EMBL/GenBank/DDBJ databases">
        <title>Roseobacter sp. WL0113 is a bacterium isolated from neritic sediment.</title>
        <authorList>
            <person name="Wang L."/>
            <person name="He W."/>
            <person name="Zhang D.-F."/>
        </authorList>
    </citation>
    <scope>NUCLEOTIDE SEQUENCE [LARGE SCALE GENOMIC DNA]</scope>
    <source>
        <strain evidence="11 12">WL0113</strain>
    </source>
</reference>
<keyword evidence="5 9" id="KW-0812">Transmembrane</keyword>
<keyword evidence="6 9" id="KW-1133">Transmembrane helix</keyword>
<proteinExistence type="inferred from homology"/>
<keyword evidence="8" id="KW-0270">Exopolysaccharide synthesis</keyword>
<evidence type="ECO:0000256" key="6">
    <source>
        <dbReference type="ARBA" id="ARBA00022989"/>
    </source>
</evidence>
<dbReference type="GO" id="GO:0016740">
    <property type="term" value="F:transferase activity"/>
    <property type="evidence" value="ECO:0007669"/>
    <property type="project" value="UniProtKB-KW"/>
</dbReference>
<evidence type="ECO:0000256" key="1">
    <source>
        <dbReference type="ARBA" id="ARBA00004236"/>
    </source>
</evidence>
<dbReference type="PANTHER" id="PTHR30576">
    <property type="entry name" value="COLANIC BIOSYNTHESIS UDP-GLUCOSE LIPID CARRIER TRANSFERASE"/>
    <property type="match status" value="1"/>
</dbReference>
<evidence type="ECO:0000313" key="11">
    <source>
        <dbReference type="EMBL" id="MCV3273804.1"/>
    </source>
</evidence>
<dbReference type="InterPro" id="IPR003362">
    <property type="entry name" value="Bact_transf"/>
</dbReference>
<dbReference type="Proteomes" id="UP001208690">
    <property type="component" value="Unassembled WGS sequence"/>
</dbReference>
<evidence type="ECO:0000313" key="12">
    <source>
        <dbReference type="Proteomes" id="UP001208690"/>
    </source>
</evidence>
<evidence type="ECO:0000259" key="10">
    <source>
        <dbReference type="Pfam" id="PF02397"/>
    </source>
</evidence>
<comment type="caution">
    <text evidence="11">The sequence shown here is derived from an EMBL/GenBank/DDBJ whole genome shotgun (WGS) entry which is preliminary data.</text>
</comment>
<accession>A0ABT3BKB9</accession>
<dbReference type="PANTHER" id="PTHR30576:SF4">
    <property type="entry name" value="UNDECAPRENYL-PHOSPHATE GALACTOSE PHOSPHOTRANSFERASE"/>
    <property type="match status" value="1"/>
</dbReference>
<name>A0ABT3BKB9_9RHOB</name>
<dbReference type="EMBL" id="JALIEB010000020">
    <property type="protein sequence ID" value="MCV3273804.1"/>
    <property type="molecule type" value="Genomic_DNA"/>
</dbReference>
<evidence type="ECO:0000256" key="7">
    <source>
        <dbReference type="ARBA" id="ARBA00023136"/>
    </source>
</evidence>
<evidence type="ECO:0000256" key="9">
    <source>
        <dbReference type="SAM" id="Phobius"/>
    </source>
</evidence>
<feature type="transmembrane region" description="Helical" evidence="9">
    <location>
        <begin position="44"/>
        <end position="67"/>
    </location>
</feature>
<evidence type="ECO:0000256" key="3">
    <source>
        <dbReference type="ARBA" id="ARBA00022475"/>
    </source>
</evidence>
<dbReference type="Pfam" id="PF02397">
    <property type="entry name" value="Bac_transf"/>
    <property type="match status" value="1"/>
</dbReference>
<keyword evidence="12" id="KW-1185">Reference proteome</keyword>
<dbReference type="RefSeq" id="WP_263846011.1">
    <property type="nucleotide sequence ID" value="NZ_JALIEB010000020.1"/>
</dbReference>
<comment type="subcellular location">
    <subcellularLocation>
        <location evidence="1">Cell membrane</location>
    </subcellularLocation>
</comment>
<comment type="similarity">
    <text evidence="2">Belongs to the bacterial sugar transferase family.</text>
</comment>
<keyword evidence="4 11" id="KW-0808">Transferase</keyword>
<feature type="domain" description="Bacterial sugar transferase" evidence="10">
    <location>
        <begin position="39"/>
        <end position="227"/>
    </location>
</feature>